<keyword evidence="1" id="KW-0808">Transferase</keyword>
<evidence type="ECO:0000256" key="1">
    <source>
        <dbReference type="ARBA" id="ARBA00022679"/>
    </source>
</evidence>
<accession>A0ABU4WHE2</accession>
<dbReference type="PROSITE" id="PS51278">
    <property type="entry name" value="GATASE_TYPE_2"/>
    <property type="match status" value="1"/>
</dbReference>
<comment type="caution">
    <text evidence="4">The sequence shown here is derived from an EMBL/GenBank/DDBJ whole genome shotgun (WGS) entry which is preliminary data.</text>
</comment>
<protein>
    <submittedName>
        <fullName evidence="4">Amidophosphoribosyltransferase</fullName>
    </submittedName>
</protein>
<gene>
    <name evidence="4" type="ORF">MOX91_01380</name>
</gene>
<dbReference type="SUPFAM" id="SSF53271">
    <property type="entry name" value="PRTase-like"/>
    <property type="match status" value="1"/>
</dbReference>
<organism evidence="4 5">
    <name type="scientific">Intestinicryptomonas porci</name>
    <dbReference type="NCBI Taxonomy" id="2926320"/>
    <lineage>
        <taxon>Bacteria</taxon>
        <taxon>Pseudomonadati</taxon>
        <taxon>Verrucomicrobiota</taxon>
        <taxon>Opitutia</taxon>
        <taxon>Opitutales</taxon>
        <taxon>Intestinicryptomonaceae</taxon>
        <taxon>Intestinicryptomonas</taxon>
    </lineage>
</organism>
<keyword evidence="2" id="KW-0315">Glutamine amidotransferase</keyword>
<dbReference type="Pfam" id="PF00310">
    <property type="entry name" value="GATase_2"/>
    <property type="match status" value="1"/>
</dbReference>
<name>A0ABU4WHE2_9BACT</name>
<dbReference type="Proteomes" id="UP001275932">
    <property type="component" value="Unassembled WGS sequence"/>
</dbReference>
<dbReference type="Gene3D" id="3.60.20.10">
    <property type="entry name" value="Glutamine Phosphoribosylpyrophosphate, subunit 1, domain 1"/>
    <property type="match status" value="1"/>
</dbReference>
<dbReference type="SUPFAM" id="SSF56235">
    <property type="entry name" value="N-terminal nucleophile aminohydrolases (Ntn hydrolases)"/>
    <property type="match status" value="1"/>
</dbReference>
<keyword evidence="5" id="KW-1185">Reference proteome</keyword>
<sequence length="639" mass="72695">MSDSIKHECGIAMVRLLKPLSYYQEKYGTPLYGFNKLFLLMEKQHNRGQDGAGIGAVKLNVPAGKPFMARERSTKSNALSQIFGEQLEKYNKMVKDGIIHPEFPSTAKDNFDYCAELLIGHLRYGTSGTNHDKTLCHPFFRKSTWPSRNLMLVGNFNITNADALNKKLVERGTHPIFSSDTQSIMEEICYHLDIEHSEIYRKLRDEGLGGEDVLRVMAERLNPVDIVRKAALDWDGGYTIAGLLGNGDAFVLRDRNGIRPCFYLQNDELIAFASERVALMTIFDETAEDIKELAPGHVFVIKGDGSVRDEEYVSAGEKKSCSFERIYFSRGNDPEIYKERKALGAALVPQIIKSVGNDFSKSVFSYIPNTAEMAYYGMMHELRVQRRKDVKDEILKIVNSGKTITGEDLDKLILDNWPRGEKVVHKDIKLRTFISSEKDRMQMASHVYDITYDVVRPEDALVCLDDSIVRGTTLRQQILRILSRINPRKIVIVSTAPQIRYPDCYGIDMSELGKFIAFQAAVELCKESGNKELLLEVYQQCCAQADKDPKDMKNYVKRIYDCFTTEQISKKIAELVYPPNVSWKGELETVFLSIEDLHKAVKSSSGDWFFSGDYPTPGGYKVLNRAYINYFEHKEGRSY</sequence>
<evidence type="ECO:0000313" key="4">
    <source>
        <dbReference type="EMBL" id="MDX8414839.1"/>
    </source>
</evidence>
<proteinExistence type="predicted"/>
<reference evidence="4 5" key="1">
    <citation type="submission" date="2022-03" db="EMBL/GenBank/DDBJ databases">
        <title>Novel taxa within the pig intestine.</title>
        <authorList>
            <person name="Wylensek D."/>
            <person name="Bishof K."/>
            <person name="Afrizal A."/>
            <person name="Clavel T."/>
        </authorList>
    </citation>
    <scope>NUCLEOTIDE SEQUENCE [LARGE SCALE GENOMIC DNA]</scope>
    <source>
        <strain evidence="4 5">CLA-KB-P66</strain>
    </source>
</reference>
<feature type="domain" description="Glutamine amidotransferase type-2" evidence="3">
    <location>
        <begin position="9"/>
        <end position="304"/>
    </location>
</feature>
<dbReference type="PANTHER" id="PTHR11907">
    <property type="entry name" value="AMIDOPHOSPHORIBOSYLTRANSFERASE"/>
    <property type="match status" value="1"/>
</dbReference>
<dbReference type="RefSeq" id="WP_370396285.1">
    <property type="nucleotide sequence ID" value="NZ_JALBUT010000001.1"/>
</dbReference>
<evidence type="ECO:0000256" key="2">
    <source>
        <dbReference type="ARBA" id="ARBA00022962"/>
    </source>
</evidence>
<dbReference type="InterPro" id="IPR017932">
    <property type="entry name" value="GATase_2_dom"/>
</dbReference>
<evidence type="ECO:0000259" key="3">
    <source>
        <dbReference type="PROSITE" id="PS51278"/>
    </source>
</evidence>
<evidence type="ECO:0000313" key="5">
    <source>
        <dbReference type="Proteomes" id="UP001275932"/>
    </source>
</evidence>
<dbReference type="InterPro" id="IPR029055">
    <property type="entry name" value="Ntn_hydrolases_N"/>
</dbReference>
<dbReference type="EMBL" id="JALBUT010000001">
    <property type="protein sequence ID" value="MDX8414839.1"/>
    <property type="molecule type" value="Genomic_DNA"/>
</dbReference>
<dbReference type="InterPro" id="IPR029057">
    <property type="entry name" value="PRTase-like"/>
</dbReference>